<accession>A0AAW1JEG0</accession>
<protein>
    <submittedName>
        <fullName evidence="1">Uncharacterized protein</fullName>
    </submittedName>
</protein>
<evidence type="ECO:0000313" key="2">
    <source>
        <dbReference type="Proteomes" id="UP001458880"/>
    </source>
</evidence>
<sequence>MTKIRESLVQGIQRSKQKARECREDIISITTLTQGREKKKDSVVNTKGQTKQEGELSIDDDIAAEVCGSIKRQKTQHFIMFTLINGEDRKLILFVNFITSITTKCLHHTNNSCRNYDLVILLYSVSPYR</sequence>
<dbReference type="EMBL" id="JASPKY010000412">
    <property type="protein sequence ID" value="KAK9701537.1"/>
    <property type="molecule type" value="Genomic_DNA"/>
</dbReference>
<proteinExistence type="predicted"/>
<dbReference type="AlphaFoldDB" id="A0AAW1JEG0"/>
<reference evidence="1 2" key="1">
    <citation type="journal article" date="2024" name="BMC Genomics">
        <title>De novo assembly and annotation of Popillia japonica's genome with initial clues to its potential as an invasive pest.</title>
        <authorList>
            <person name="Cucini C."/>
            <person name="Boschi S."/>
            <person name="Funari R."/>
            <person name="Cardaioli E."/>
            <person name="Iannotti N."/>
            <person name="Marturano G."/>
            <person name="Paoli F."/>
            <person name="Bruttini M."/>
            <person name="Carapelli A."/>
            <person name="Frati F."/>
            <person name="Nardi F."/>
        </authorList>
    </citation>
    <scope>NUCLEOTIDE SEQUENCE [LARGE SCALE GENOMIC DNA]</scope>
    <source>
        <strain evidence="1">DMR45628</strain>
    </source>
</reference>
<comment type="caution">
    <text evidence="1">The sequence shown here is derived from an EMBL/GenBank/DDBJ whole genome shotgun (WGS) entry which is preliminary data.</text>
</comment>
<dbReference type="Proteomes" id="UP001458880">
    <property type="component" value="Unassembled WGS sequence"/>
</dbReference>
<evidence type="ECO:0000313" key="1">
    <source>
        <dbReference type="EMBL" id="KAK9701537.1"/>
    </source>
</evidence>
<organism evidence="1 2">
    <name type="scientific">Popillia japonica</name>
    <name type="common">Japanese beetle</name>
    <dbReference type="NCBI Taxonomy" id="7064"/>
    <lineage>
        <taxon>Eukaryota</taxon>
        <taxon>Metazoa</taxon>
        <taxon>Ecdysozoa</taxon>
        <taxon>Arthropoda</taxon>
        <taxon>Hexapoda</taxon>
        <taxon>Insecta</taxon>
        <taxon>Pterygota</taxon>
        <taxon>Neoptera</taxon>
        <taxon>Endopterygota</taxon>
        <taxon>Coleoptera</taxon>
        <taxon>Polyphaga</taxon>
        <taxon>Scarabaeiformia</taxon>
        <taxon>Scarabaeidae</taxon>
        <taxon>Rutelinae</taxon>
        <taxon>Popillia</taxon>
    </lineage>
</organism>
<keyword evidence="2" id="KW-1185">Reference proteome</keyword>
<name>A0AAW1JEG0_POPJA</name>
<gene>
    <name evidence="1" type="ORF">QE152_g30521</name>
</gene>